<dbReference type="OrthoDB" id="9804460at2"/>
<dbReference type="Pfam" id="PF01656">
    <property type="entry name" value="CbiA"/>
    <property type="match status" value="1"/>
</dbReference>
<dbReference type="SUPFAM" id="SSF52540">
    <property type="entry name" value="P-loop containing nucleoside triphosphate hydrolases"/>
    <property type="match status" value="1"/>
</dbReference>
<proteinExistence type="predicted"/>
<dbReference type="EMBL" id="SBLC01000049">
    <property type="protein sequence ID" value="RWY37355.1"/>
    <property type="molecule type" value="Genomic_DNA"/>
</dbReference>
<evidence type="ECO:0000259" key="1">
    <source>
        <dbReference type="Pfam" id="PF01656"/>
    </source>
</evidence>
<evidence type="ECO:0000313" key="3">
    <source>
        <dbReference type="Proteomes" id="UP000287168"/>
    </source>
</evidence>
<feature type="domain" description="CobQ/CobB/MinD/ParA nucleotide binding" evidence="1">
    <location>
        <begin position="4"/>
        <end position="145"/>
    </location>
</feature>
<protein>
    <submittedName>
        <fullName evidence="2">ParA family protein</fullName>
    </submittedName>
</protein>
<evidence type="ECO:0000313" key="2">
    <source>
        <dbReference type="EMBL" id="RWY37355.1"/>
    </source>
</evidence>
<name>A0A3S3YBB0_9RHOB</name>
<keyword evidence="3" id="KW-1185">Reference proteome</keyword>
<dbReference type="InterPro" id="IPR027417">
    <property type="entry name" value="P-loop_NTPase"/>
</dbReference>
<gene>
    <name evidence="2" type="ORF">EP867_17370</name>
</gene>
<dbReference type="CDD" id="cd02042">
    <property type="entry name" value="ParAB_family"/>
    <property type="match status" value="1"/>
</dbReference>
<dbReference type="Gene3D" id="3.40.50.300">
    <property type="entry name" value="P-loop containing nucleotide triphosphate hydrolases"/>
    <property type="match status" value="1"/>
</dbReference>
<accession>A0A3S3YBB0</accession>
<dbReference type="PIRSF" id="PIRSF009320">
    <property type="entry name" value="Nuc_binding_HP_1000"/>
    <property type="match status" value="1"/>
</dbReference>
<dbReference type="PANTHER" id="PTHR13696:SF99">
    <property type="entry name" value="COBYRINIC ACID AC-DIAMIDE SYNTHASE"/>
    <property type="match status" value="1"/>
</dbReference>
<dbReference type="PANTHER" id="PTHR13696">
    <property type="entry name" value="P-LOOP CONTAINING NUCLEOSIDE TRIPHOSPHATE HYDROLASE"/>
    <property type="match status" value="1"/>
</dbReference>
<reference evidence="2 3" key="1">
    <citation type="journal article" date="2015" name="Int. J. Syst. Evol. Microbiol.">
        <title>Gemmobacter intermedius sp. nov., isolated from a white stork (Ciconia ciconia).</title>
        <authorList>
            <person name="Kampfer P."/>
            <person name="Jerzak L."/>
            <person name="Wilharm G."/>
            <person name="Golke J."/>
            <person name="Busse H.J."/>
            <person name="Glaeser S.P."/>
        </authorList>
    </citation>
    <scope>NUCLEOTIDE SEQUENCE [LARGE SCALE GENOMIC DNA]</scope>
    <source>
        <strain evidence="2 3">119/4</strain>
    </source>
</reference>
<dbReference type="Proteomes" id="UP000287168">
    <property type="component" value="Unassembled WGS sequence"/>
</dbReference>
<dbReference type="AlphaFoldDB" id="A0A3S3YBB0"/>
<dbReference type="RefSeq" id="WP_128490730.1">
    <property type="nucleotide sequence ID" value="NZ_JBHLXB010000018.1"/>
</dbReference>
<dbReference type="InterPro" id="IPR050678">
    <property type="entry name" value="DNA_Partitioning_ATPase"/>
</dbReference>
<dbReference type="InterPro" id="IPR002586">
    <property type="entry name" value="CobQ/CobB/MinD/ParA_Nub-bd_dom"/>
</dbReference>
<sequence length="209" mass="22578">MKTVVVTAQKGGVGKTTTTINLAVAAHLDGKRVFVLDFDAQASLRLMHNTRADGAFSMVPKKDDPNWQEPTPAQLPQILKQLDGHFDLLVIDTPPSVSSWMPDVVSKADLTLIVTGSVLADLAAVAKTYGEVRKHTDNLAFVLNRALLGEAETVKAAQMLSGYGSLAPVVHDRRVHRGVMNTGVTAIERHFAGPKGELVDLYNFVKGRL</sequence>
<organism evidence="2 3">
    <name type="scientific">Falsigemmobacter intermedius</name>
    <dbReference type="NCBI Taxonomy" id="1553448"/>
    <lineage>
        <taxon>Bacteria</taxon>
        <taxon>Pseudomonadati</taxon>
        <taxon>Pseudomonadota</taxon>
        <taxon>Alphaproteobacteria</taxon>
        <taxon>Rhodobacterales</taxon>
        <taxon>Paracoccaceae</taxon>
        <taxon>Falsigemmobacter</taxon>
    </lineage>
</organism>
<comment type="caution">
    <text evidence="2">The sequence shown here is derived from an EMBL/GenBank/DDBJ whole genome shotgun (WGS) entry which is preliminary data.</text>
</comment>